<organism evidence="5 6">
    <name type="scientific">Gibberella moniliformis (strain M3125 / FGSC 7600)</name>
    <name type="common">Maize ear and stalk rot fungus</name>
    <name type="synonym">Fusarium verticillioides</name>
    <dbReference type="NCBI Taxonomy" id="334819"/>
    <lineage>
        <taxon>Eukaryota</taxon>
        <taxon>Fungi</taxon>
        <taxon>Dikarya</taxon>
        <taxon>Ascomycota</taxon>
        <taxon>Pezizomycotina</taxon>
        <taxon>Sordariomycetes</taxon>
        <taxon>Hypocreomycetidae</taxon>
        <taxon>Hypocreales</taxon>
        <taxon>Nectriaceae</taxon>
        <taxon>Fusarium</taxon>
        <taxon>Fusarium fujikuroi species complex</taxon>
    </lineage>
</organism>
<feature type="compositionally biased region" description="Basic and acidic residues" evidence="4">
    <location>
        <begin position="149"/>
        <end position="158"/>
    </location>
</feature>
<name>W7MZT8_GIBM7</name>
<feature type="repeat" description="ANK" evidence="3">
    <location>
        <begin position="103"/>
        <end position="135"/>
    </location>
</feature>
<proteinExistence type="predicted"/>
<dbReference type="EMBL" id="DS022258">
    <property type="protein sequence ID" value="EWG53349.1"/>
    <property type="molecule type" value="Genomic_DNA"/>
</dbReference>
<keyword evidence="6" id="KW-1185">Reference proteome</keyword>
<dbReference type="KEGG" id="fvr:FVEG_17095"/>
<dbReference type="PANTHER" id="PTHR24198:SF165">
    <property type="entry name" value="ANKYRIN REPEAT-CONTAINING PROTEIN-RELATED"/>
    <property type="match status" value="1"/>
</dbReference>
<dbReference type="GeneID" id="30073971"/>
<dbReference type="VEuPathDB" id="FungiDB:FVEG_17095"/>
<protein>
    <submittedName>
        <fullName evidence="5">Uncharacterized protein</fullName>
    </submittedName>
</protein>
<dbReference type="OrthoDB" id="20872at2759"/>
<reference evidence="5 6" key="1">
    <citation type="journal article" date="2010" name="Nature">
        <title>Comparative genomics reveals mobile pathogenicity chromosomes in Fusarium.</title>
        <authorList>
            <person name="Ma L.J."/>
            <person name="van der Does H.C."/>
            <person name="Borkovich K.A."/>
            <person name="Coleman J.J."/>
            <person name="Daboussi M.J."/>
            <person name="Di Pietro A."/>
            <person name="Dufresne M."/>
            <person name="Freitag M."/>
            <person name="Grabherr M."/>
            <person name="Henrissat B."/>
            <person name="Houterman P.M."/>
            <person name="Kang S."/>
            <person name="Shim W.B."/>
            <person name="Woloshuk C."/>
            <person name="Xie X."/>
            <person name="Xu J.R."/>
            <person name="Antoniw J."/>
            <person name="Baker S.E."/>
            <person name="Bluhm B.H."/>
            <person name="Breakspear A."/>
            <person name="Brown D.W."/>
            <person name="Butchko R.A."/>
            <person name="Chapman S."/>
            <person name="Coulson R."/>
            <person name="Coutinho P.M."/>
            <person name="Danchin E.G."/>
            <person name="Diener A."/>
            <person name="Gale L.R."/>
            <person name="Gardiner D.M."/>
            <person name="Goff S."/>
            <person name="Hammond-Kosack K.E."/>
            <person name="Hilburn K."/>
            <person name="Hua-Van A."/>
            <person name="Jonkers W."/>
            <person name="Kazan K."/>
            <person name="Kodira C.D."/>
            <person name="Koehrsen M."/>
            <person name="Kumar L."/>
            <person name="Lee Y.H."/>
            <person name="Li L."/>
            <person name="Manners J.M."/>
            <person name="Miranda-Saavedra D."/>
            <person name="Mukherjee M."/>
            <person name="Park G."/>
            <person name="Park J."/>
            <person name="Park S.Y."/>
            <person name="Proctor R.H."/>
            <person name="Regev A."/>
            <person name="Ruiz-Roldan M.C."/>
            <person name="Sain D."/>
            <person name="Sakthikumar S."/>
            <person name="Sykes S."/>
            <person name="Schwartz D.C."/>
            <person name="Turgeon B.G."/>
            <person name="Wapinski I."/>
            <person name="Yoder O."/>
            <person name="Young S."/>
            <person name="Zeng Q."/>
            <person name="Zhou S."/>
            <person name="Galagan J."/>
            <person name="Cuomo C.A."/>
            <person name="Kistler H.C."/>
            <person name="Rep M."/>
        </authorList>
    </citation>
    <scope>NUCLEOTIDE SEQUENCE [LARGE SCALE GENOMIC DNA]</scope>
    <source>
        <strain evidence="6">M3125 / FGSC 7600</strain>
    </source>
</reference>
<evidence type="ECO:0000313" key="6">
    <source>
        <dbReference type="Proteomes" id="UP000009096"/>
    </source>
</evidence>
<evidence type="ECO:0000256" key="2">
    <source>
        <dbReference type="ARBA" id="ARBA00023043"/>
    </source>
</evidence>
<gene>
    <name evidence="5" type="ORF">FVEG_17095</name>
</gene>
<dbReference type="SMART" id="SM00248">
    <property type="entry name" value="ANK"/>
    <property type="match status" value="3"/>
</dbReference>
<accession>W7MZT8</accession>
<dbReference type="Gene3D" id="1.25.40.20">
    <property type="entry name" value="Ankyrin repeat-containing domain"/>
    <property type="match status" value="2"/>
</dbReference>
<dbReference type="PANTHER" id="PTHR24198">
    <property type="entry name" value="ANKYRIN REPEAT AND PROTEIN KINASE DOMAIN-CONTAINING PROTEIN"/>
    <property type="match status" value="1"/>
</dbReference>
<dbReference type="EMBL" id="CM000584">
    <property type="protein sequence ID" value="EWG53349.1"/>
    <property type="molecule type" value="Genomic_DNA"/>
</dbReference>
<dbReference type="RefSeq" id="XP_018759540.1">
    <property type="nucleotide sequence ID" value="XM_018906364.1"/>
</dbReference>
<dbReference type="PROSITE" id="PS50088">
    <property type="entry name" value="ANK_REPEAT"/>
    <property type="match status" value="1"/>
</dbReference>
<evidence type="ECO:0000313" key="5">
    <source>
        <dbReference type="EMBL" id="EWG53349.1"/>
    </source>
</evidence>
<keyword evidence="1" id="KW-0677">Repeat</keyword>
<dbReference type="InterPro" id="IPR002110">
    <property type="entry name" value="Ankyrin_rpt"/>
</dbReference>
<evidence type="ECO:0000256" key="4">
    <source>
        <dbReference type="SAM" id="MobiDB-lite"/>
    </source>
</evidence>
<dbReference type="InterPro" id="IPR036770">
    <property type="entry name" value="Ankyrin_rpt-contain_sf"/>
</dbReference>
<keyword evidence="2 3" id="KW-0040">ANK repeat</keyword>
<evidence type="ECO:0000256" key="1">
    <source>
        <dbReference type="ARBA" id="ARBA00022737"/>
    </source>
</evidence>
<sequence length="166" mass="17715">MTKPGDYSEAVLTTLLDTSVANVNRLITTPSGDTTPLILAIKARSRRAVQLLTDHVTDITIPVERNGHRITPVLQAAACHSPEEVEILQQLLTEASSKERTAADISLAHIAALHGHFDSLQLVLEYGADANGIAKDRITPLHEAASNTDEEKAGRERSASSGSFAG</sequence>
<feature type="region of interest" description="Disordered" evidence="4">
    <location>
        <begin position="142"/>
        <end position="166"/>
    </location>
</feature>
<dbReference type="SUPFAM" id="SSF48403">
    <property type="entry name" value="Ankyrin repeat"/>
    <property type="match status" value="1"/>
</dbReference>
<dbReference type="Pfam" id="PF12796">
    <property type="entry name" value="Ank_2"/>
    <property type="match status" value="1"/>
</dbReference>
<dbReference type="AlphaFoldDB" id="W7MZT8"/>
<dbReference type="Proteomes" id="UP000009096">
    <property type="component" value="Chromosome 7"/>
</dbReference>
<evidence type="ECO:0000256" key="3">
    <source>
        <dbReference type="PROSITE-ProRule" id="PRU00023"/>
    </source>
</evidence>